<organism evidence="1">
    <name type="scientific">Schistosoma haematobium</name>
    <name type="common">Blood fluke</name>
    <dbReference type="NCBI Taxonomy" id="6185"/>
    <lineage>
        <taxon>Eukaryota</taxon>
        <taxon>Metazoa</taxon>
        <taxon>Spiralia</taxon>
        <taxon>Lophotrochozoa</taxon>
        <taxon>Platyhelminthes</taxon>
        <taxon>Trematoda</taxon>
        <taxon>Digenea</taxon>
        <taxon>Strigeidida</taxon>
        <taxon>Schistosomatoidea</taxon>
        <taxon>Schistosomatidae</taxon>
        <taxon>Schistosoma</taxon>
    </lineage>
</organism>
<dbReference type="AlphaFoldDB" id="A0A095BY26"/>
<accession>A0A095BY26</accession>
<protein>
    <submittedName>
        <fullName evidence="1">Uncharacterized protein</fullName>
    </submittedName>
</protein>
<reference evidence="1" key="1">
    <citation type="journal article" date="2012" name="Nat. Genet.">
        <title>Whole-genome sequence of Schistosoma haematobium.</title>
        <authorList>
            <person name="Young N.D."/>
            <person name="Jex A.R."/>
            <person name="Li B."/>
            <person name="Liu S."/>
            <person name="Yang L."/>
            <person name="Xiong Z."/>
            <person name="Li Y."/>
            <person name="Cantacessi C."/>
            <person name="Hall R.S."/>
            <person name="Xu X."/>
            <person name="Chen F."/>
            <person name="Wu X."/>
            <person name="Zerlotini A."/>
            <person name="Oliveira G."/>
            <person name="Hofmann A."/>
            <person name="Zhang G."/>
            <person name="Fang X."/>
            <person name="Kang Y."/>
            <person name="Campbell B.E."/>
            <person name="Loukas A."/>
            <person name="Ranganathan S."/>
            <person name="Rollinson D."/>
            <person name="Rinaldi G."/>
            <person name="Brindley P.J."/>
            <person name="Yang H."/>
            <person name="Wang J."/>
            <person name="Wang J."/>
            <person name="Gasser R.B."/>
        </authorList>
    </citation>
    <scope>NUCLEOTIDE SEQUENCE [LARGE SCALE GENOMIC DNA]</scope>
</reference>
<sequence>MFDHNKIVPFSPVNNRFCISEAKRNYHRARLLNYGPKYISTDINLVCYVFIHTV</sequence>
<gene>
    <name evidence="1" type="ORF">MS3_02218</name>
</gene>
<proteinExistence type="predicted"/>
<dbReference type="EMBL" id="KL250583">
    <property type="protein sequence ID" value="KGB34023.1"/>
    <property type="molecule type" value="Genomic_DNA"/>
</dbReference>
<evidence type="ECO:0000313" key="1">
    <source>
        <dbReference type="EMBL" id="KGB34023.1"/>
    </source>
</evidence>
<name>A0A095BY26_SCHHA</name>